<dbReference type="EMBL" id="RBIL01000003">
    <property type="protein sequence ID" value="RKQ84789.1"/>
    <property type="molecule type" value="Genomic_DNA"/>
</dbReference>
<dbReference type="AlphaFoldDB" id="A0A660KXT5"/>
<reference evidence="1 2" key="1">
    <citation type="submission" date="2018-10" db="EMBL/GenBank/DDBJ databases">
        <title>Genomic Encyclopedia of Archaeal and Bacterial Type Strains, Phase II (KMG-II): from individual species to whole genera.</title>
        <authorList>
            <person name="Goeker M."/>
        </authorList>
    </citation>
    <scope>NUCLEOTIDE SEQUENCE [LARGE SCALE GENOMIC DNA]</scope>
    <source>
        <strain evidence="1 2">DSM 14954</strain>
    </source>
</reference>
<gene>
    <name evidence="1" type="ORF">C8N24_6419</name>
</gene>
<evidence type="ECO:0000313" key="2">
    <source>
        <dbReference type="Proteomes" id="UP000278962"/>
    </source>
</evidence>
<dbReference type="Proteomes" id="UP000278962">
    <property type="component" value="Unassembled WGS sequence"/>
</dbReference>
<proteinExistence type="predicted"/>
<keyword evidence="2" id="KW-1185">Reference proteome</keyword>
<protein>
    <submittedName>
        <fullName evidence="1">Uncharacterized protein</fullName>
    </submittedName>
</protein>
<accession>A0A660KXT5</accession>
<sequence>MPQDEHGRPARRGTIAEHDWVVSVVMPWSGDAVRLRQLTRALPHPLLAVSPAAARRIVNRVSVSQRVVLHVADPDSAASARVAAVAAGALSDWRSEMGPRAFARGPERTGSDVELIVTPSATLEDRRTRRAFEHSRAPVLVVPDDGDRAWPDGDHTWAPPLTLLH</sequence>
<evidence type="ECO:0000313" key="1">
    <source>
        <dbReference type="EMBL" id="RKQ84789.1"/>
    </source>
</evidence>
<organism evidence="1 2">
    <name type="scientific">Solirubrobacter pauli</name>
    <dbReference type="NCBI Taxonomy" id="166793"/>
    <lineage>
        <taxon>Bacteria</taxon>
        <taxon>Bacillati</taxon>
        <taxon>Actinomycetota</taxon>
        <taxon>Thermoleophilia</taxon>
        <taxon>Solirubrobacterales</taxon>
        <taxon>Solirubrobacteraceae</taxon>
        <taxon>Solirubrobacter</taxon>
    </lineage>
</organism>
<comment type="caution">
    <text evidence="1">The sequence shown here is derived from an EMBL/GenBank/DDBJ whole genome shotgun (WGS) entry which is preliminary data.</text>
</comment>
<name>A0A660KXT5_9ACTN</name>